<dbReference type="EMBL" id="MU001687">
    <property type="protein sequence ID" value="KAF2455391.1"/>
    <property type="molecule type" value="Genomic_DNA"/>
</dbReference>
<accession>A0A6A6NUI6</accession>
<gene>
    <name evidence="2" type="ORF">BDY21DRAFT_365595</name>
</gene>
<dbReference type="AlphaFoldDB" id="A0A6A6NUI6"/>
<sequence length="160" mass="17208">MAYRKEVSVLALAEDRRSNRREGKRLTAQGARVAHATETGLFAAPWARNGGDLGRKERDACRGQERKSRGPRWKREAAGGANERASAPRCRERQALAGRAAATRGTRSRRAPKSEGGFRGVVVPDPAATGAWKPVGPRESGAKRAERGRAARAAGPNSWG</sequence>
<reference evidence="2" key="1">
    <citation type="journal article" date="2020" name="Stud. Mycol.">
        <title>101 Dothideomycetes genomes: a test case for predicting lifestyles and emergence of pathogens.</title>
        <authorList>
            <person name="Haridas S."/>
            <person name="Albert R."/>
            <person name="Binder M."/>
            <person name="Bloem J."/>
            <person name="Labutti K."/>
            <person name="Salamov A."/>
            <person name="Andreopoulos B."/>
            <person name="Baker S."/>
            <person name="Barry K."/>
            <person name="Bills G."/>
            <person name="Bluhm B."/>
            <person name="Cannon C."/>
            <person name="Castanera R."/>
            <person name="Culley D."/>
            <person name="Daum C."/>
            <person name="Ezra D."/>
            <person name="Gonzalez J."/>
            <person name="Henrissat B."/>
            <person name="Kuo A."/>
            <person name="Liang C."/>
            <person name="Lipzen A."/>
            <person name="Lutzoni F."/>
            <person name="Magnuson J."/>
            <person name="Mondo S."/>
            <person name="Nolan M."/>
            <person name="Ohm R."/>
            <person name="Pangilinan J."/>
            <person name="Park H.-J."/>
            <person name="Ramirez L."/>
            <person name="Alfaro M."/>
            <person name="Sun H."/>
            <person name="Tritt A."/>
            <person name="Yoshinaga Y."/>
            <person name="Zwiers L.-H."/>
            <person name="Turgeon B."/>
            <person name="Goodwin S."/>
            <person name="Spatafora J."/>
            <person name="Crous P."/>
            <person name="Grigoriev I."/>
        </authorList>
    </citation>
    <scope>NUCLEOTIDE SEQUENCE</scope>
    <source>
        <strain evidence="2">ATCC 16933</strain>
    </source>
</reference>
<name>A0A6A6NUI6_9PEZI</name>
<feature type="region of interest" description="Disordered" evidence="1">
    <location>
        <begin position="15"/>
        <end position="160"/>
    </location>
</feature>
<feature type="compositionally biased region" description="Basic and acidic residues" evidence="1">
    <location>
        <begin position="15"/>
        <end position="25"/>
    </location>
</feature>
<keyword evidence="3" id="KW-1185">Reference proteome</keyword>
<evidence type="ECO:0000256" key="1">
    <source>
        <dbReference type="SAM" id="MobiDB-lite"/>
    </source>
</evidence>
<feature type="compositionally biased region" description="Basic and acidic residues" evidence="1">
    <location>
        <begin position="53"/>
        <end position="77"/>
    </location>
</feature>
<feature type="compositionally biased region" description="Basic and acidic residues" evidence="1">
    <location>
        <begin position="140"/>
        <end position="149"/>
    </location>
</feature>
<organism evidence="2 3">
    <name type="scientific">Lineolata rhizophorae</name>
    <dbReference type="NCBI Taxonomy" id="578093"/>
    <lineage>
        <taxon>Eukaryota</taxon>
        <taxon>Fungi</taxon>
        <taxon>Dikarya</taxon>
        <taxon>Ascomycota</taxon>
        <taxon>Pezizomycotina</taxon>
        <taxon>Dothideomycetes</taxon>
        <taxon>Dothideomycetes incertae sedis</taxon>
        <taxon>Lineolatales</taxon>
        <taxon>Lineolataceae</taxon>
        <taxon>Lineolata</taxon>
    </lineage>
</organism>
<evidence type="ECO:0000313" key="3">
    <source>
        <dbReference type="Proteomes" id="UP000799766"/>
    </source>
</evidence>
<feature type="compositionally biased region" description="Low complexity" evidence="1">
    <location>
        <begin position="151"/>
        <end position="160"/>
    </location>
</feature>
<dbReference type="Proteomes" id="UP000799766">
    <property type="component" value="Unassembled WGS sequence"/>
</dbReference>
<protein>
    <submittedName>
        <fullName evidence="2">Uncharacterized protein</fullName>
    </submittedName>
</protein>
<feature type="compositionally biased region" description="Low complexity" evidence="1">
    <location>
        <begin position="95"/>
        <end position="105"/>
    </location>
</feature>
<proteinExistence type="predicted"/>
<evidence type="ECO:0000313" key="2">
    <source>
        <dbReference type="EMBL" id="KAF2455391.1"/>
    </source>
</evidence>